<organism evidence="1 2">
    <name type="scientific">Auriscalpium vulgare</name>
    <dbReference type="NCBI Taxonomy" id="40419"/>
    <lineage>
        <taxon>Eukaryota</taxon>
        <taxon>Fungi</taxon>
        <taxon>Dikarya</taxon>
        <taxon>Basidiomycota</taxon>
        <taxon>Agaricomycotina</taxon>
        <taxon>Agaricomycetes</taxon>
        <taxon>Russulales</taxon>
        <taxon>Auriscalpiaceae</taxon>
        <taxon>Auriscalpium</taxon>
    </lineage>
</organism>
<reference evidence="1" key="2">
    <citation type="journal article" date="2022" name="New Phytol.">
        <title>Evolutionary transition to the ectomycorrhizal habit in the genomes of a hyperdiverse lineage of mushroom-forming fungi.</title>
        <authorList>
            <person name="Looney B."/>
            <person name="Miyauchi S."/>
            <person name="Morin E."/>
            <person name="Drula E."/>
            <person name="Courty P.E."/>
            <person name="Kohler A."/>
            <person name="Kuo A."/>
            <person name="LaButti K."/>
            <person name="Pangilinan J."/>
            <person name="Lipzen A."/>
            <person name="Riley R."/>
            <person name="Andreopoulos W."/>
            <person name="He G."/>
            <person name="Johnson J."/>
            <person name="Nolan M."/>
            <person name="Tritt A."/>
            <person name="Barry K.W."/>
            <person name="Grigoriev I.V."/>
            <person name="Nagy L.G."/>
            <person name="Hibbett D."/>
            <person name="Henrissat B."/>
            <person name="Matheny P.B."/>
            <person name="Labbe J."/>
            <person name="Martin F.M."/>
        </authorList>
    </citation>
    <scope>NUCLEOTIDE SEQUENCE</scope>
    <source>
        <strain evidence="1">FP105234-sp</strain>
    </source>
</reference>
<keyword evidence="2" id="KW-1185">Reference proteome</keyword>
<sequence length="157" mass="18305">MTSHMDIQTLHILKQRTPQLFPTRTRPRPRTTVRSPERISPLVPTMDDVADLPSMHTQSKSLLDSLVVDDYKEAFKAELVEILQLLESSKETLADLEQRAARARRRERAAIETMYRRQREAREREEAALADARHWRQKYEALSNEVRLCSDFADLSC</sequence>
<dbReference type="Proteomes" id="UP000814033">
    <property type="component" value="Unassembled WGS sequence"/>
</dbReference>
<proteinExistence type="predicted"/>
<name>A0ACB8RG05_9AGAM</name>
<reference evidence="1" key="1">
    <citation type="submission" date="2021-02" db="EMBL/GenBank/DDBJ databases">
        <authorList>
            <consortium name="DOE Joint Genome Institute"/>
            <person name="Ahrendt S."/>
            <person name="Looney B.P."/>
            <person name="Miyauchi S."/>
            <person name="Morin E."/>
            <person name="Drula E."/>
            <person name="Courty P.E."/>
            <person name="Chicoki N."/>
            <person name="Fauchery L."/>
            <person name="Kohler A."/>
            <person name="Kuo A."/>
            <person name="Labutti K."/>
            <person name="Pangilinan J."/>
            <person name="Lipzen A."/>
            <person name="Riley R."/>
            <person name="Andreopoulos W."/>
            <person name="He G."/>
            <person name="Johnson J."/>
            <person name="Barry K.W."/>
            <person name="Grigoriev I.V."/>
            <person name="Nagy L."/>
            <person name="Hibbett D."/>
            <person name="Henrissat B."/>
            <person name="Matheny P.B."/>
            <person name="Labbe J."/>
            <person name="Martin F."/>
        </authorList>
    </citation>
    <scope>NUCLEOTIDE SEQUENCE</scope>
    <source>
        <strain evidence="1">FP105234-sp</strain>
    </source>
</reference>
<gene>
    <name evidence="1" type="ORF">FA95DRAFT_1682308</name>
</gene>
<comment type="caution">
    <text evidence="1">The sequence shown here is derived from an EMBL/GenBank/DDBJ whole genome shotgun (WGS) entry which is preliminary data.</text>
</comment>
<dbReference type="EMBL" id="MU276046">
    <property type="protein sequence ID" value="KAI0042827.1"/>
    <property type="molecule type" value="Genomic_DNA"/>
</dbReference>
<evidence type="ECO:0000313" key="1">
    <source>
        <dbReference type="EMBL" id="KAI0042827.1"/>
    </source>
</evidence>
<accession>A0ACB8RG05</accession>
<protein>
    <submittedName>
        <fullName evidence="1">Uncharacterized protein</fullName>
    </submittedName>
</protein>
<evidence type="ECO:0000313" key="2">
    <source>
        <dbReference type="Proteomes" id="UP000814033"/>
    </source>
</evidence>